<accession>A0A6V7V6T5</accession>
<dbReference type="AlphaFoldDB" id="A0A6V7V6T5"/>
<proteinExistence type="predicted"/>
<evidence type="ECO:0000313" key="1">
    <source>
        <dbReference type="EMBL" id="CAD2170512.1"/>
    </source>
</evidence>
<gene>
    <name evidence="1" type="ORF">MENT_LOCUS21925</name>
</gene>
<name>A0A6V7V6T5_MELEN</name>
<dbReference type="EMBL" id="CAJEWN010000169">
    <property type="protein sequence ID" value="CAD2170512.1"/>
    <property type="molecule type" value="Genomic_DNA"/>
</dbReference>
<sequence>MMWNLKQNTYFGGKHRFNLFIFLKCKCQKCTLYSIQEWKYKSFLANVVQQATIPMTLIQILVEVIAVEEGIEAVMKKFMEVNME</sequence>
<protein>
    <submittedName>
        <fullName evidence="1">Uncharacterized protein</fullName>
    </submittedName>
</protein>
<dbReference type="Proteomes" id="UP000580250">
    <property type="component" value="Unassembled WGS sequence"/>
</dbReference>
<evidence type="ECO:0000313" key="2">
    <source>
        <dbReference type="Proteomes" id="UP000580250"/>
    </source>
</evidence>
<comment type="caution">
    <text evidence="1">The sequence shown here is derived from an EMBL/GenBank/DDBJ whole genome shotgun (WGS) entry which is preliminary data.</text>
</comment>
<reference evidence="1 2" key="1">
    <citation type="submission" date="2020-08" db="EMBL/GenBank/DDBJ databases">
        <authorList>
            <person name="Koutsovoulos G."/>
            <person name="Danchin GJ E."/>
        </authorList>
    </citation>
    <scope>NUCLEOTIDE SEQUENCE [LARGE SCALE GENOMIC DNA]</scope>
</reference>
<organism evidence="1 2">
    <name type="scientific">Meloidogyne enterolobii</name>
    <name type="common">Root-knot nematode worm</name>
    <name type="synonym">Meloidogyne mayaguensis</name>
    <dbReference type="NCBI Taxonomy" id="390850"/>
    <lineage>
        <taxon>Eukaryota</taxon>
        <taxon>Metazoa</taxon>
        <taxon>Ecdysozoa</taxon>
        <taxon>Nematoda</taxon>
        <taxon>Chromadorea</taxon>
        <taxon>Rhabditida</taxon>
        <taxon>Tylenchina</taxon>
        <taxon>Tylenchomorpha</taxon>
        <taxon>Tylenchoidea</taxon>
        <taxon>Meloidogynidae</taxon>
        <taxon>Meloidogyninae</taxon>
        <taxon>Meloidogyne</taxon>
    </lineage>
</organism>